<accession>A0ABX1X0R9</accession>
<evidence type="ECO:0000313" key="1">
    <source>
        <dbReference type="EMBL" id="NOU61998.1"/>
    </source>
</evidence>
<dbReference type="RefSeq" id="WP_171597260.1">
    <property type="nucleotide sequence ID" value="NZ_RZNH01000048.1"/>
</dbReference>
<dbReference type="EMBL" id="RZNH01000048">
    <property type="protein sequence ID" value="NOU61998.1"/>
    <property type="molecule type" value="Genomic_DNA"/>
</dbReference>
<gene>
    <name evidence="1" type="ORF">ELS83_19545</name>
</gene>
<evidence type="ECO:0008006" key="3">
    <source>
        <dbReference type="Google" id="ProtNLM"/>
    </source>
</evidence>
<name>A0ABX1X0R9_9BACT</name>
<evidence type="ECO:0000313" key="2">
    <source>
        <dbReference type="Proteomes" id="UP000732105"/>
    </source>
</evidence>
<keyword evidence="2" id="KW-1185">Reference proteome</keyword>
<comment type="caution">
    <text evidence="1">The sequence shown here is derived from an EMBL/GenBank/DDBJ whole genome shotgun (WGS) entry which is preliminary data.</text>
</comment>
<organism evidence="1 2">
    <name type="scientific">Marinifilum caeruleilacunae</name>
    <dbReference type="NCBI Taxonomy" id="2499076"/>
    <lineage>
        <taxon>Bacteria</taxon>
        <taxon>Pseudomonadati</taxon>
        <taxon>Bacteroidota</taxon>
        <taxon>Bacteroidia</taxon>
        <taxon>Marinilabiliales</taxon>
        <taxon>Marinifilaceae</taxon>
    </lineage>
</organism>
<sequence length="182" mass="20511">MRISPFKLLALFVPIFLLSCNTNDKESELKMVNIADLNGKFQVKLPESWKKEFNTTGFSSGIISSDTTTELKNTVIININWNQDTVYINPNLEQTLDSLNATIGLKTHIRKSGKIGNYRTSFNFSSGYDLSEKMKQNQYLYILKGDSITGHILMTATVFGDSIQAEQSELIAEIVKTIKMNK</sequence>
<dbReference type="Proteomes" id="UP000732105">
    <property type="component" value="Unassembled WGS sequence"/>
</dbReference>
<proteinExistence type="predicted"/>
<dbReference type="PROSITE" id="PS51257">
    <property type="entry name" value="PROKAR_LIPOPROTEIN"/>
    <property type="match status" value="1"/>
</dbReference>
<protein>
    <recommendedName>
        <fullName evidence="3">DUF1795 domain-containing protein</fullName>
    </recommendedName>
</protein>
<reference evidence="1 2" key="1">
    <citation type="submission" date="2018-12" db="EMBL/GenBank/DDBJ databases">
        <title>Marinifilum JC070 sp. nov., a marine bacterium isolated from Yongle Blue Hole in the South China Sea.</title>
        <authorList>
            <person name="Fu T."/>
        </authorList>
    </citation>
    <scope>NUCLEOTIDE SEQUENCE [LARGE SCALE GENOMIC DNA]</scope>
    <source>
        <strain evidence="1 2">JC070</strain>
    </source>
</reference>